<evidence type="ECO:0000256" key="1">
    <source>
        <dbReference type="ARBA" id="ARBA00009437"/>
    </source>
</evidence>
<reference evidence="6" key="1">
    <citation type="submission" date="2022-12" db="EMBL/GenBank/DDBJ databases">
        <title>Paracoccus sp. EF6 isolated from a lake water.</title>
        <authorList>
            <person name="Liu H."/>
        </authorList>
    </citation>
    <scope>NUCLEOTIDE SEQUENCE</scope>
    <source>
        <strain evidence="6">EF6</strain>
    </source>
</reference>
<evidence type="ECO:0000313" key="6">
    <source>
        <dbReference type="EMBL" id="MCZ0963839.1"/>
    </source>
</evidence>
<dbReference type="InterPro" id="IPR036388">
    <property type="entry name" value="WH-like_DNA-bd_sf"/>
</dbReference>
<keyword evidence="2" id="KW-0805">Transcription regulation</keyword>
<keyword evidence="7" id="KW-1185">Reference proteome</keyword>
<keyword evidence="3" id="KW-0238">DNA-binding</keyword>
<dbReference type="Pfam" id="PF00126">
    <property type="entry name" value="HTH_1"/>
    <property type="match status" value="1"/>
</dbReference>
<dbReference type="Pfam" id="PF03466">
    <property type="entry name" value="LysR_substrate"/>
    <property type="match status" value="1"/>
</dbReference>
<dbReference type="InterPro" id="IPR000847">
    <property type="entry name" value="LysR_HTH_N"/>
</dbReference>
<evidence type="ECO:0000313" key="7">
    <source>
        <dbReference type="Proteomes" id="UP001149822"/>
    </source>
</evidence>
<comment type="similarity">
    <text evidence="1">Belongs to the LysR transcriptional regulatory family.</text>
</comment>
<dbReference type="RefSeq" id="WP_268943935.1">
    <property type="nucleotide sequence ID" value="NZ_JAPTYD010000053.1"/>
</dbReference>
<sequence>MAVLLMAVAMNMRHRRVSDKNDNAPLTISSRATINRLEPAIRRCVLEQSRMQLEGTGMGEIEDLRIFLAVAREGSFVGASRALAMTPPSVTRAIAGLEDRLGVQLFIRTTRRVSLTPAGAAYAARTSPLVEDLQRAVEELRERHGDTAGLIRLNAPLAFGAGILPDLIAQFRVLHPSVTFSVTLSDSFVDSVDDSFDLAIRISRAPREVLSIWRKICRVDRSLAASPDYLRAHGTPDHPDELDRHACIAHDALALSETWELRKGDDVCRVRAGKVLAANNAALMAGLARNGQGIVLLPRFMIQPDLESGTLQCLLPEWTAPELWLTLYYPPLDRIPARLALFSEFFEQRVKEDFAFST</sequence>
<evidence type="ECO:0000256" key="2">
    <source>
        <dbReference type="ARBA" id="ARBA00023015"/>
    </source>
</evidence>
<gene>
    <name evidence="6" type="ORF">OU682_19770</name>
</gene>
<dbReference type="SUPFAM" id="SSF53850">
    <property type="entry name" value="Periplasmic binding protein-like II"/>
    <property type="match status" value="1"/>
</dbReference>
<accession>A0ABT4J9T1</accession>
<evidence type="ECO:0000256" key="4">
    <source>
        <dbReference type="ARBA" id="ARBA00023163"/>
    </source>
</evidence>
<dbReference type="Proteomes" id="UP001149822">
    <property type="component" value="Unassembled WGS sequence"/>
</dbReference>
<keyword evidence="4" id="KW-0804">Transcription</keyword>
<organism evidence="6 7">
    <name type="scientific">Paracoccus benzoatiresistens</name>
    <dbReference type="NCBI Taxonomy" id="2997341"/>
    <lineage>
        <taxon>Bacteria</taxon>
        <taxon>Pseudomonadati</taxon>
        <taxon>Pseudomonadota</taxon>
        <taxon>Alphaproteobacteria</taxon>
        <taxon>Rhodobacterales</taxon>
        <taxon>Paracoccaceae</taxon>
        <taxon>Paracoccus</taxon>
    </lineage>
</organism>
<protein>
    <submittedName>
        <fullName evidence="6">LysR family transcriptional regulator</fullName>
    </submittedName>
</protein>
<dbReference type="InterPro" id="IPR058163">
    <property type="entry name" value="LysR-type_TF_proteobact-type"/>
</dbReference>
<evidence type="ECO:0000259" key="5">
    <source>
        <dbReference type="PROSITE" id="PS50931"/>
    </source>
</evidence>
<evidence type="ECO:0000256" key="3">
    <source>
        <dbReference type="ARBA" id="ARBA00023125"/>
    </source>
</evidence>
<dbReference type="CDD" id="cd08422">
    <property type="entry name" value="PBP2_CrgA_like"/>
    <property type="match status" value="1"/>
</dbReference>
<dbReference type="PANTHER" id="PTHR30537">
    <property type="entry name" value="HTH-TYPE TRANSCRIPTIONAL REGULATOR"/>
    <property type="match status" value="1"/>
</dbReference>
<dbReference type="EMBL" id="JAPTYD010000053">
    <property type="protein sequence ID" value="MCZ0963839.1"/>
    <property type="molecule type" value="Genomic_DNA"/>
</dbReference>
<feature type="domain" description="HTH lysR-type" evidence="5">
    <location>
        <begin position="60"/>
        <end position="116"/>
    </location>
</feature>
<dbReference type="Gene3D" id="3.40.190.290">
    <property type="match status" value="1"/>
</dbReference>
<comment type="caution">
    <text evidence="6">The sequence shown here is derived from an EMBL/GenBank/DDBJ whole genome shotgun (WGS) entry which is preliminary data.</text>
</comment>
<name>A0ABT4J9T1_9RHOB</name>
<dbReference type="Gene3D" id="1.10.10.10">
    <property type="entry name" value="Winged helix-like DNA-binding domain superfamily/Winged helix DNA-binding domain"/>
    <property type="match status" value="1"/>
</dbReference>
<dbReference type="InterPro" id="IPR005119">
    <property type="entry name" value="LysR_subst-bd"/>
</dbReference>
<dbReference type="PROSITE" id="PS50931">
    <property type="entry name" value="HTH_LYSR"/>
    <property type="match status" value="1"/>
</dbReference>
<dbReference type="InterPro" id="IPR036390">
    <property type="entry name" value="WH_DNA-bd_sf"/>
</dbReference>
<proteinExistence type="inferred from homology"/>
<dbReference type="SUPFAM" id="SSF46785">
    <property type="entry name" value="Winged helix' DNA-binding domain"/>
    <property type="match status" value="1"/>
</dbReference>
<dbReference type="PANTHER" id="PTHR30537:SF5">
    <property type="entry name" value="HTH-TYPE TRANSCRIPTIONAL ACTIVATOR TTDR-RELATED"/>
    <property type="match status" value="1"/>
</dbReference>